<name>A0A161LUI7_9BACT</name>
<gene>
    <name evidence="1" type="ORF">PJIAN_2219</name>
</gene>
<dbReference type="Proteomes" id="UP000076586">
    <property type="component" value="Unassembled WGS sequence"/>
</dbReference>
<accession>A0A161LUI7</accession>
<keyword evidence="2" id="KW-1185">Reference proteome</keyword>
<evidence type="ECO:0000313" key="1">
    <source>
        <dbReference type="EMBL" id="GAT62659.1"/>
    </source>
</evidence>
<dbReference type="EMBL" id="BDCR01000002">
    <property type="protein sequence ID" value="GAT62659.1"/>
    <property type="molecule type" value="Genomic_DNA"/>
</dbReference>
<sequence>MPLLPFESFTWANHPVKQNEIIIAGWRSQKGKDMDTRYISCADLQFVRQQESKN</sequence>
<proteinExistence type="predicted"/>
<dbReference type="STRING" id="681398.PJIAN_2219"/>
<dbReference type="AlphaFoldDB" id="A0A161LUI7"/>
<reference evidence="2" key="1">
    <citation type="submission" date="2016-04" db="EMBL/GenBank/DDBJ databases">
        <title>Draft genome sequence of Paludibacter jiangxiensis strain NM7.</title>
        <authorList>
            <person name="Qiu Y."/>
            <person name="Matsuura N."/>
            <person name="Ohashi A."/>
            <person name="Tourlousse M.D."/>
            <person name="Sekiguchi Y."/>
        </authorList>
    </citation>
    <scope>NUCLEOTIDE SEQUENCE [LARGE SCALE GENOMIC DNA]</scope>
    <source>
        <strain evidence="2">NM7</strain>
    </source>
</reference>
<evidence type="ECO:0000313" key="2">
    <source>
        <dbReference type="Proteomes" id="UP000076586"/>
    </source>
</evidence>
<reference evidence="2" key="2">
    <citation type="journal article" date="2017" name="Genome Announc.">
        <title>Draft genome sequence of Paludibacter jiangxiensis NM7(T), a propionate-producing fermentative bacterium.</title>
        <authorList>
            <person name="Qiu Y.-L."/>
            <person name="Tourlousse D.M."/>
            <person name="Matsuura N."/>
            <person name="Ohashi A."/>
            <person name="Sekiguchi Y."/>
        </authorList>
    </citation>
    <scope>NUCLEOTIDE SEQUENCE [LARGE SCALE GENOMIC DNA]</scope>
    <source>
        <strain evidence="2">NM7</strain>
    </source>
</reference>
<protein>
    <submittedName>
        <fullName evidence="1">Uncharacterized protein</fullName>
    </submittedName>
</protein>
<comment type="caution">
    <text evidence="1">The sequence shown here is derived from an EMBL/GenBank/DDBJ whole genome shotgun (WGS) entry which is preliminary data.</text>
</comment>
<organism evidence="1 2">
    <name type="scientific">Paludibacter jiangxiensis</name>
    <dbReference type="NCBI Taxonomy" id="681398"/>
    <lineage>
        <taxon>Bacteria</taxon>
        <taxon>Pseudomonadati</taxon>
        <taxon>Bacteroidota</taxon>
        <taxon>Bacteroidia</taxon>
        <taxon>Bacteroidales</taxon>
        <taxon>Paludibacteraceae</taxon>
        <taxon>Paludibacter</taxon>
    </lineage>
</organism>